<gene>
    <name evidence="2" type="ORF">LCGC14_0117900</name>
</gene>
<evidence type="ECO:0000313" key="2">
    <source>
        <dbReference type="EMBL" id="KKO01203.1"/>
    </source>
</evidence>
<name>A0A0F9VMR7_9ZZZZ</name>
<reference evidence="2" key="1">
    <citation type="journal article" date="2015" name="Nature">
        <title>Complex archaea that bridge the gap between prokaryotes and eukaryotes.</title>
        <authorList>
            <person name="Spang A."/>
            <person name="Saw J.H."/>
            <person name="Jorgensen S.L."/>
            <person name="Zaremba-Niedzwiedzka K."/>
            <person name="Martijn J."/>
            <person name="Lind A.E."/>
            <person name="van Eijk R."/>
            <person name="Schleper C."/>
            <person name="Guy L."/>
            <person name="Ettema T.J."/>
        </authorList>
    </citation>
    <scope>NUCLEOTIDE SEQUENCE</scope>
</reference>
<proteinExistence type="predicted"/>
<feature type="region of interest" description="Disordered" evidence="1">
    <location>
        <begin position="36"/>
        <end position="58"/>
    </location>
</feature>
<evidence type="ECO:0000256" key="1">
    <source>
        <dbReference type="SAM" id="MobiDB-lite"/>
    </source>
</evidence>
<comment type="caution">
    <text evidence="2">The sequence shown here is derived from an EMBL/GenBank/DDBJ whole genome shotgun (WGS) entry which is preliminary data.</text>
</comment>
<protein>
    <submittedName>
        <fullName evidence="2">Uncharacterized protein</fullName>
    </submittedName>
</protein>
<sequence>MKNHFKTFSMRHTLALFFISLLIACNDTPKKQDTTEAVSKQVSLEKEESSPNTSGDYSSLYNNDNCDMSIAELAEVLKVPGSNLAMLDKIGENKCSFDLKGFGTNTLDGDSRISWRSIPSSIKQNKKEIASYLERKEAGLKIMGMDIELAETGDTYIAQQPAHGRIIIYNENYDQAVLMHYGIKSANTDRTKEQHEELRLKMTDLANYLLQKHRK</sequence>
<accession>A0A0F9VMR7</accession>
<organism evidence="2">
    <name type="scientific">marine sediment metagenome</name>
    <dbReference type="NCBI Taxonomy" id="412755"/>
    <lineage>
        <taxon>unclassified sequences</taxon>
        <taxon>metagenomes</taxon>
        <taxon>ecological metagenomes</taxon>
    </lineage>
</organism>
<dbReference type="EMBL" id="LAZR01000036">
    <property type="protein sequence ID" value="KKO01203.1"/>
    <property type="molecule type" value="Genomic_DNA"/>
</dbReference>
<dbReference type="AlphaFoldDB" id="A0A0F9VMR7"/>
<dbReference type="PROSITE" id="PS51257">
    <property type="entry name" value="PROKAR_LIPOPROTEIN"/>
    <property type="match status" value="1"/>
</dbReference>